<dbReference type="VEuPathDB" id="FungiDB:H257_04401"/>
<feature type="compositionally biased region" description="Basic and acidic residues" evidence="1">
    <location>
        <begin position="275"/>
        <end position="286"/>
    </location>
</feature>
<dbReference type="InterPro" id="IPR001202">
    <property type="entry name" value="WW_dom"/>
</dbReference>
<dbReference type="InterPro" id="IPR036020">
    <property type="entry name" value="WW_dom_sf"/>
</dbReference>
<evidence type="ECO:0000259" key="3">
    <source>
        <dbReference type="PROSITE" id="PS50020"/>
    </source>
</evidence>
<dbReference type="CDD" id="cd00201">
    <property type="entry name" value="WW"/>
    <property type="match status" value="1"/>
</dbReference>
<evidence type="ECO:0000313" key="4">
    <source>
        <dbReference type="EMBL" id="RHY02401.1"/>
    </source>
</evidence>
<feature type="transmembrane region" description="Helical" evidence="2">
    <location>
        <begin position="20"/>
        <end position="38"/>
    </location>
</feature>
<feature type="transmembrane region" description="Helical" evidence="2">
    <location>
        <begin position="99"/>
        <end position="122"/>
    </location>
</feature>
<feature type="transmembrane region" description="Helical" evidence="2">
    <location>
        <begin position="50"/>
        <end position="68"/>
    </location>
</feature>
<dbReference type="PROSITE" id="PS01159">
    <property type="entry name" value="WW_DOMAIN_1"/>
    <property type="match status" value="1"/>
</dbReference>
<feature type="region of interest" description="Disordered" evidence="1">
    <location>
        <begin position="211"/>
        <end position="381"/>
    </location>
</feature>
<reference evidence="4 5" key="1">
    <citation type="submission" date="2018-08" db="EMBL/GenBank/DDBJ databases">
        <title>Aphanomyces genome sequencing and annotation.</title>
        <authorList>
            <person name="Minardi D."/>
            <person name="Oidtmann B."/>
            <person name="Van Der Giezen M."/>
            <person name="Studholme D.J."/>
        </authorList>
    </citation>
    <scope>NUCLEOTIDE SEQUENCE [LARGE SCALE GENOMIC DNA]</scope>
    <source>
        <strain evidence="4 5">Kv</strain>
    </source>
</reference>
<organism evidence="4 5">
    <name type="scientific">Aphanomyces astaci</name>
    <name type="common">Crayfish plague agent</name>
    <dbReference type="NCBI Taxonomy" id="112090"/>
    <lineage>
        <taxon>Eukaryota</taxon>
        <taxon>Sar</taxon>
        <taxon>Stramenopiles</taxon>
        <taxon>Oomycota</taxon>
        <taxon>Saprolegniomycetes</taxon>
        <taxon>Saprolegniales</taxon>
        <taxon>Verrucalvaceae</taxon>
        <taxon>Aphanomyces</taxon>
    </lineage>
</organism>
<dbReference type="EMBL" id="QUSZ01007504">
    <property type="protein sequence ID" value="RHY02401.1"/>
    <property type="molecule type" value="Genomic_DNA"/>
</dbReference>
<evidence type="ECO:0000256" key="1">
    <source>
        <dbReference type="SAM" id="MobiDB-lite"/>
    </source>
</evidence>
<dbReference type="SUPFAM" id="SSF51045">
    <property type="entry name" value="WW domain"/>
    <property type="match status" value="1"/>
</dbReference>
<accession>A0A397AA75</accession>
<dbReference type="Gene3D" id="2.20.70.10">
    <property type="match status" value="1"/>
</dbReference>
<keyword evidence="2" id="KW-0472">Membrane</keyword>
<name>A0A397AA75_APHAT</name>
<keyword evidence="2" id="KW-0812">Transmembrane</keyword>
<feature type="domain" description="WW" evidence="3">
    <location>
        <begin position="426"/>
        <end position="460"/>
    </location>
</feature>
<sequence>MTPPVPSVLAPPLHPIELLDHLLGTLLLVLSLGFVLLVELTRRRVLSLHQLTFCLASAVSTLTIGGFVEHNVPNDVLDLALFGYYTQTSTLLQLRYAPLVGAVVATVAFLVFISLCSCPCCCVVDGDGSHQRCVLTRLRHALSVYCLALFVLFLVLGMRLNARMRLSAIKPVGGTLHWQMLQTPLCVSTLHVGSLALVVLKDVLHHAAAPPSTTYQHKPAHSPPSNQLLQPTPQRPRSLTINPQTIPTKHQQGGALPHSLGRVPSKSTISPPPRHPADASDDDSKPSAKSSTLVDKAPSQSGSPAPEPPLRGSSSPRSSNKSSLVQRVSPVRRRAATERDSTPPPTLTRRRATPVARSPTTAVPSPGDMSGLISSESESDDDVIVPSAVRQFTSEYAVANRLVAGISRGGMPRQDRQDDVGDDNMPSPTSPWVLCYDEATAAPYYYCHATGESRWEVPETSVGAAAPVHSKWE</sequence>
<feature type="compositionally biased region" description="Low complexity" evidence="1">
    <location>
        <begin position="313"/>
        <end position="323"/>
    </location>
</feature>
<evidence type="ECO:0000313" key="5">
    <source>
        <dbReference type="Proteomes" id="UP000265427"/>
    </source>
</evidence>
<gene>
    <name evidence="4" type="ORF">DYB36_002254</name>
</gene>
<protein>
    <recommendedName>
        <fullName evidence="3">WW domain-containing protein</fullName>
    </recommendedName>
</protein>
<proteinExistence type="predicted"/>
<keyword evidence="2" id="KW-1133">Transmembrane helix</keyword>
<feature type="compositionally biased region" description="Polar residues" evidence="1">
    <location>
        <begin position="223"/>
        <end position="251"/>
    </location>
</feature>
<dbReference type="Proteomes" id="UP000265427">
    <property type="component" value="Unassembled WGS sequence"/>
</dbReference>
<evidence type="ECO:0000256" key="2">
    <source>
        <dbReference type="SAM" id="Phobius"/>
    </source>
</evidence>
<feature type="transmembrane region" description="Helical" evidence="2">
    <location>
        <begin position="142"/>
        <end position="160"/>
    </location>
</feature>
<dbReference type="PROSITE" id="PS50020">
    <property type="entry name" value="WW_DOMAIN_2"/>
    <property type="match status" value="1"/>
</dbReference>
<dbReference type="AlphaFoldDB" id="A0A397AA75"/>
<comment type="caution">
    <text evidence="4">The sequence shown here is derived from an EMBL/GenBank/DDBJ whole genome shotgun (WGS) entry which is preliminary data.</text>
</comment>